<feature type="region of interest" description="Disordered" evidence="1">
    <location>
        <begin position="1"/>
        <end position="20"/>
    </location>
</feature>
<feature type="non-terminal residue" evidence="2">
    <location>
        <position position="1"/>
    </location>
</feature>
<evidence type="ECO:0000256" key="1">
    <source>
        <dbReference type="SAM" id="MobiDB-lite"/>
    </source>
</evidence>
<organism evidence="2">
    <name type="scientific">marine sediment metagenome</name>
    <dbReference type="NCBI Taxonomy" id="412755"/>
    <lineage>
        <taxon>unclassified sequences</taxon>
        <taxon>metagenomes</taxon>
        <taxon>ecological metagenomes</taxon>
    </lineage>
</organism>
<gene>
    <name evidence="2" type="ORF">S03H2_16964</name>
</gene>
<dbReference type="EMBL" id="BARU01008714">
    <property type="protein sequence ID" value="GAH44411.1"/>
    <property type="molecule type" value="Genomic_DNA"/>
</dbReference>
<comment type="caution">
    <text evidence="2">The sequence shown here is derived from an EMBL/GenBank/DDBJ whole genome shotgun (WGS) entry which is preliminary data.</text>
</comment>
<protein>
    <submittedName>
        <fullName evidence="2">Uncharacterized protein</fullName>
    </submittedName>
</protein>
<proteinExistence type="predicted"/>
<sequence>PYDAAKVKADMRDEHGMSDEEWQTQIGDAEKVWIYKPRIIKKADAIREYESPKTETPFIHDVKMRAENS</sequence>
<evidence type="ECO:0000313" key="2">
    <source>
        <dbReference type="EMBL" id="GAH44411.1"/>
    </source>
</evidence>
<dbReference type="AlphaFoldDB" id="X1FFJ8"/>
<accession>X1FFJ8</accession>
<name>X1FFJ8_9ZZZZ</name>
<feature type="compositionally biased region" description="Basic and acidic residues" evidence="1">
    <location>
        <begin position="1"/>
        <end position="18"/>
    </location>
</feature>
<reference evidence="2" key="1">
    <citation type="journal article" date="2014" name="Front. Microbiol.">
        <title>High frequency of phylogenetically diverse reductive dehalogenase-homologous genes in deep subseafloor sedimentary metagenomes.</title>
        <authorList>
            <person name="Kawai M."/>
            <person name="Futagami T."/>
            <person name="Toyoda A."/>
            <person name="Takaki Y."/>
            <person name="Nishi S."/>
            <person name="Hori S."/>
            <person name="Arai W."/>
            <person name="Tsubouchi T."/>
            <person name="Morono Y."/>
            <person name="Uchiyama I."/>
            <person name="Ito T."/>
            <person name="Fujiyama A."/>
            <person name="Inagaki F."/>
            <person name="Takami H."/>
        </authorList>
    </citation>
    <scope>NUCLEOTIDE SEQUENCE</scope>
    <source>
        <strain evidence="2">Expedition CK06-06</strain>
    </source>
</reference>